<dbReference type="AlphaFoldDB" id="A0A3B3RK64"/>
<evidence type="ECO:0000256" key="3">
    <source>
        <dbReference type="ARBA" id="ARBA00016055"/>
    </source>
</evidence>
<dbReference type="InterPro" id="IPR027892">
    <property type="entry name" value="Maturin"/>
</dbReference>
<dbReference type="GO" id="GO:0005737">
    <property type="term" value="C:cytoplasm"/>
    <property type="evidence" value="ECO:0007669"/>
    <property type="project" value="UniProtKB-SubCell"/>
</dbReference>
<dbReference type="OrthoDB" id="10289139at2759"/>
<reference evidence="6" key="1">
    <citation type="submission" date="2025-08" db="UniProtKB">
        <authorList>
            <consortium name="Ensembl"/>
        </authorList>
    </citation>
    <scope>IDENTIFICATION</scope>
</reference>
<protein>
    <recommendedName>
        <fullName evidence="3">Maturin</fullName>
    </recommendedName>
</protein>
<dbReference type="STRING" id="1676925.ENSPKIP00000018096"/>
<keyword evidence="4" id="KW-0217">Developmental protein</keyword>
<organism evidence="6 7">
    <name type="scientific">Paramormyrops kingsleyae</name>
    <dbReference type="NCBI Taxonomy" id="1676925"/>
    <lineage>
        <taxon>Eukaryota</taxon>
        <taxon>Metazoa</taxon>
        <taxon>Chordata</taxon>
        <taxon>Craniata</taxon>
        <taxon>Vertebrata</taxon>
        <taxon>Euteleostomi</taxon>
        <taxon>Actinopterygii</taxon>
        <taxon>Neopterygii</taxon>
        <taxon>Teleostei</taxon>
        <taxon>Osteoglossocephala</taxon>
        <taxon>Osteoglossomorpha</taxon>
        <taxon>Osteoglossiformes</taxon>
        <taxon>Mormyridae</taxon>
        <taxon>Paramormyrops</taxon>
    </lineage>
</organism>
<keyword evidence="7" id="KW-1185">Reference proteome</keyword>
<evidence type="ECO:0000256" key="1">
    <source>
        <dbReference type="ARBA" id="ARBA00004496"/>
    </source>
</evidence>
<accession>A0A3B3RK64</accession>
<dbReference type="PANTHER" id="PTHR32008:SF2">
    <property type="entry name" value="MATURIN"/>
    <property type="match status" value="1"/>
</dbReference>
<evidence type="ECO:0000256" key="2">
    <source>
        <dbReference type="ARBA" id="ARBA00006587"/>
    </source>
</evidence>
<evidence type="ECO:0000313" key="6">
    <source>
        <dbReference type="Ensembl" id="ENSPKIP00000018096.1"/>
    </source>
</evidence>
<dbReference type="Proteomes" id="UP000261540">
    <property type="component" value="Unplaced"/>
</dbReference>
<keyword evidence="5" id="KW-0963">Cytoplasm</keyword>
<dbReference type="Ensembl" id="ENSPKIT00000042623.1">
    <property type="protein sequence ID" value="ENSPKIP00000018096.1"/>
    <property type="gene ID" value="ENSPKIG00000003782.1"/>
</dbReference>
<proteinExistence type="inferred from homology"/>
<dbReference type="GO" id="GO:0023051">
    <property type="term" value="P:regulation of signaling"/>
    <property type="evidence" value="ECO:0007669"/>
    <property type="project" value="TreeGrafter"/>
</dbReference>
<reference evidence="6" key="2">
    <citation type="submission" date="2025-09" db="UniProtKB">
        <authorList>
            <consortium name="Ensembl"/>
        </authorList>
    </citation>
    <scope>IDENTIFICATION</scope>
</reference>
<evidence type="ECO:0000313" key="7">
    <source>
        <dbReference type="Proteomes" id="UP000261540"/>
    </source>
</evidence>
<sequence length="141" mass="16451">MEFEQLIDTAEEWCSGNPFELIAAECSDERRLDFYAEPRFSFYVLCPDANCDTDSFTGWFPPLQHVWSENEDCLPFLQRAQDYISACGRKSFVQVLDEVFSSFRPLLDLPDTDDTETFEQYHTNVEEEPETDHQQLAVSQQ</sequence>
<dbReference type="Pfam" id="PF15167">
    <property type="entry name" value="DUF4581"/>
    <property type="match status" value="1"/>
</dbReference>
<comment type="subcellular location">
    <subcellularLocation>
        <location evidence="1">Cytoplasm</location>
    </subcellularLocation>
</comment>
<evidence type="ECO:0000256" key="4">
    <source>
        <dbReference type="ARBA" id="ARBA00022473"/>
    </source>
</evidence>
<evidence type="ECO:0000256" key="5">
    <source>
        <dbReference type="ARBA" id="ARBA00022490"/>
    </source>
</evidence>
<dbReference type="GeneTree" id="ENSGT00500000045044"/>
<dbReference type="PANTHER" id="PTHR32008">
    <property type="entry name" value="MATURIN"/>
    <property type="match status" value="1"/>
</dbReference>
<name>A0A3B3RK64_9TELE</name>
<dbReference type="GO" id="GO:0045654">
    <property type="term" value="P:positive regulation of megakaryocyte differentiation"/>
    <property type="evidence" value="ECO:0007669"/>
    <property type="project" value="TreeGrafter"/>
</dbReference>
<comment type="similarity">
    <text evidence="2">Belongs to the MTURN family.</text>
</comment>